<reference evidence="3" key="1">
    <citation type="journal article" date="2015" name="Proc. Natl. Acad. Sci. U.S.A.">
        <title>Genome sequence of the Asian Tiger mosquito, Aedes albopictus, reveals insights into its biology, genetics, and evolution.</title>
        <authorList>
            <person name="Chen X.G."/>
            <person name="Jiang X."/>
            <person name="Gu J."/>
            <person name="Xu M."/>
            <person name="Wu Y."/>
            <person name="Deng Y."/>
            <person name="Zhang C."/>
            <person name="Bonizzoni M."/>
            <person name="Dermauw W."/>
            <person name="Vontas J."/>
            <person name="Armbruster P."/>
            <person name="Huang X."/>
            <person name="Yang Y."/>
            <person name="Zhang H."/>
            <person name="He W."/>
            <person name="Peng H."/>
            <person name="Liu Y."/>
            <person name="Wu K."/>
            <person name="Chen J."/>
            <person name="Lirakis M."/>
            <person name="Topalis P."/>
            <person name="Van Leeuwen T."/>
            <person name="Hall A.B."/>
            <person name="Jiang X."/>
            <person name="Thorpe C."/>
            <person name="Mueller R.L."/>
            <person name="Sun C."/>
            <person name="Waterhouse R.M."/>
            <person name="Yan G."/>
            <person name="Tu Z.J."/>
            <person name="Fang X."/>
            <person name="James A.A."/>
        </authorList>
    </citation>
    <scope>NUCLEOTIDE SEQUENCE [LARGE SCALE GENOMIC DNA]</scope>
    <source>
        <strain evidence="3">Foshan</strain>
    </source>
</reference>
<reference evidence="2" key="2">
    <citation type="submission" date="2025-05" db="UniProtKB">
        <authorList>
            <consortium name="EnsemblMetazoa"/>
        </authorList>
    </citation>
    <scope>IDENTIFICATION</scope>
    <source>
        <strain evidence="2">Foshan</strain>
    </source>
</reference>
<protein>
    <recommendedName>
        <fullName evidence="4">Peptidase aspartic putative domain-containing protein</fullName>
    </recommendedName>
</protein>
<dbReference type="Proteomes" id="UP000069940">
    <property type="component" value="Unassembled WGS sequence"/>
</dbReference>
<feature type="region of interest" description="Disordered" evidence="1">
    <location>
        <begin position="49"/>
        <end position="74"/>
    </location>
</feature>
<evidence type="ECO:0000256" key="1">
    <source>
        <dbReference type="SAM" id="MobiDB-lite"/>
    </source>
</evidence>
<name>A0ABM1XVL7_AEDAL</name>
<dbReference type="PANTHER" id="PTHR47331:SF5">
    <property type="entry name" value="RIBONUCLEASE H"/>
    <property type="match status" value="1"/>
</dbReference>
<organism evidence="2 3">
    <name type="scientific">Aedes albopictus</name>
    <name type="common">Asian tiger mosquito</name>
    <name type="synonym">Stegomyia albopicta</name>
    <dbReference type="NCBI Taxonomy" id="7160"/>
    <lineage>
        <taxon>Eukaryota</taxon>
        <taxon>Metazoa</taxon>
        <taxon>Ecdysozoa</taxon>
        <taxon>Arthropoda</taxon>
        <taxon>Hexapoda</taxon>
        <taxon>Insecta</taxon>
        <taxon>Pterygota</taxon>
        <taxon>Neoptera</taxon>
        <taxon>Endopterygota</taxon>
        <taxon>Diptera</taxon>
        <taxon>Nematocera</taxon>
        <taxon>Culicoidea</taxon>
        <taxon>Culicidae</taxon>
        <taxon>Culicinae</taxon>
        <taxon>Aedini</taxon>
        <taxon>Aedes</taxon>
        <taxon>Stegomyia</taxon>
    </lineage>
</organism>
<dbReference type="InterPro" id="IPR005312">
    <property type="entry name" value="DUF1759"/>
</dbReference>
<feature type="compositionally biased region" description="Polar residues" evidence="1">
    <location>
        <begin position="57"/>
        <end position="66"/>
    </location>
</feature>
<dbReference type="InterPro" id="IPR021109">
    <property type="entry name" value="Peptidase_aspartic_dom_sf"/>
</dbReference>
<dbReference type="InterPro" id="IPR043502">
    <property type="entry name" value="DNA/RNA_pol_sf"/>
</dbReference>
<dbReference type="SUPFAM" id="SSF56672">
    <property type="entry name" value="DNA/RNA polymerases"/>
    <property type="match status" value="1"/>
</dbReference>
<accession>A0ABM1XVL7</accession>
<evidence type="ECO:0008006" key="4">
    <source>
        <dbReference type="Google" id="ProtNLM"/>
    </source>
</evidence>
<sequence>MRSYFHKTEVKLYGLLKEDEVEDWQMTSEGVEDTLDEIRHLIRSKLRDIDPPKPVSAQVSSATSQDSHPKLPDISLPRFNDQLEDWVSFKNQLNALVKRREGLSESEKLFYLKAAIQDGAARHVQSSEDSFASLWMALCSEFKNKRILADKHIAQLFHVKPILRESGSALRNLLNDVTRNIRALANLELKLEPLSEQLLIHLVCTRLDARTRKDFELQLTDNALPSWDKLLDFLQSRCRCLENILENILRLISLRVYHQNALGLMCFGNVTCFVCKGTHFLNRCDQFLNLAPNDRFAKIKSLGICLNCFSNKQYSHECKGSSCHSHPIQRSSTAPTPSSINSAISHISPATTRSHQYVLYTAVGLVEDAHGNSIECRILLDCGSMHNLIAAQLVNVLKLPKTNANVNILGVTGSPKLIKDKVRATIRSTLTNASFNLEFLVIKKVTTDLPIKSFQIDSDQIPADVALADPSFNRSRRIDMLLGIQVFNELFTGQSFSLTDDHTFWCKETIFGRVVGGAVSEQGAEQSSSKMCGVVTNEALSEQMSRFWETEAIPEPRKLTEDELAAERSFQETCRRLPDGRYELGLPLKNSIDQLGESETMALRRFVQVERRLIHNPNVYEQYRAFMADYHDQGHMVKTNQMVEGAYFMPHHAVFNPASTTTKTRVVFDASAMTTTGTSLNDHLFVGPVVQRKLADTVVRFRIPKIAFTADIAQMIRQIVIRPQDRKWQQIFWRSQQVVPLEVYQLATVTYGTACAPFLATRVLKQLCEDESERFPLASKAGTEDYYMDDLLSGANTVEEAMAMHCG</sequence>
<evidence type="ECO:0000313" key="2">
    <source>
        <dbReference type="EnsemblMetazoa" id="AALFPA23_003305.P3574"/>
    </source>
</evidence>
<dbReference type="CDD" id="cd00303">
    <property type="entry name" value="retropepsin_like"/>
    <property type="match status" value="1"/>
</dbReference>
<dbReference type="RefSeq" id="XP_029732120.2">
    <property type="nucleotide sequence ID" value="XM_029876260.2"/>
</dbReference>
<dbReference type="PANTHER" id="PTHR47331">
    <property type="entry name" value="PHD-TYPE DOMAIN-CONTAINING PROTEIN"/>
    <property type="match status" value="1"/>
</dbReference>
<dbReference type="Gene3D" id="2.40.70.10">
    <property type="entry name" value="Acid Proteases"/>
    <property type="match status" value="1"/>
</dbReference>
<dbReference type="EnsemblMetazoa" id="AALFPA23_003305.R3574">
    <property type="protein sequence ID" value="AALFPA23_003305.P3574"/>
    <property type="gene ID" value="AALFPA23_003305"/>
</dbReference>
<keyword evidence="3" id="KW-1185">Reference proteome</keyword>
<evidence type="ECO:0000313" key="3">
    <source>
        <dbReference type="Proteomes" id="UP000069940"/>
    </source>
</evidence>
<dbReference type="Pfam" id="PF03564">
    <property type="entry name" value="DUF1759"/>
    <property type="match status" value="1"/>
</dbReference>
<proteinExistence type="predicted"/>
<dbReference type="GeneID" id="115268205"/>